<dbReference type="EMBL" id="MU006787">
    <property type="protein sequence ID" value="KAF2639263.1"/>
    <property type="molecule type" value="Genomic_DNA"/>
</dbReference>
<keyword evidence="1" id="KW-1133">Transmembrane helix</keyword>
<dbReference type="PANTHER" id="PTHR47582">
    <property type="entry name" value="P450, PUTATIVE (EUROFUNG)-RELATED"/>
    <property type="match status" value="1"/>
</dbReference>
<protein>
    <recommendedName>
        <fullName evidence="4">Cytochrome P450</fullName>
    </recommendedName>
</protein>
<name>A0A6A6RXV6_9PLEO</name>
<dbReference type="GO" id="GO:0005506">
    <property type="term" value="F:iron ion binding"/>
    <property type="evidence" value="ECO:0007669"/>
    <property type="project" value="InterPro"/>
</dbReference>
<evidence type="ECO:0000313" key="3">
    <source>
        <dbReference type="Proteomes" id="UP000799753"/>
    </source>
</evidence>
<gene>
    <name evidence="2" type="ORF">P280DRAFT_379231</name>
</gene>
<dbReference type="PANTHER" id="PTHR47582:SF1">
    <property type="entry name" value="P450, PUTATIVE (EUROFUNG)-RELATED"/>
    <property type="match status" value="1"/>
</dbReference>
<dbReference type="GO" id="GO:0004497">
    <property type="term" value="F:monooxygenase activity"/>
    <property type="evidence" value="ECO:0007669"/>
    <property type="project" value="InterPro"/>
</dbReference>
<feature type="non-terminal residue" evidence="2">
    <location>
        <position position="106"/>
    </location>
</feature>
<organism evidence="2 3">
    <name type="scientific">Massarina eburnea CBS 473.64</name>
    <dbReference type="NCBI Taxonomy" id="1395130"/>
    <lineage>
        <taxon>Eukaryota</taxon>
        <taxon>Fungi</taxon>
        <taxon>Dikarya</taxon>
        <taxon>Ascomycota</taxon>
        <taxon>Pezizomycotina</taxon>
        <taxon>Dothideomycetes</taxon>
        <taxon>Pleosporomycetidae</taxon>
        <taxon>Pleosporales</taxon>
        <taxon>Massarineae</taxon>
        <taxon>Massarinaceae</taxon>
        <taxon>Massarina</taxon>
    </lineage>
</organism>
<dbReference type="GO" id="GO:0020037">
    <property type="term" value="F:heme binding"/>
    <property type="evidence" value="ECO:0007669"/>
    <property type="project" value="InterPro"/>
</dbReference>
<sequence>GTTALFWKLESQVLGLLARILPSLTARSGYQAREALVTEFVDYFRNGGPETGSPFLKTRIEKGTMHGIGFGEIARLEMGMLVAILSNTIPTAFGAIYHIYSDMEVL</sequence>
<dbReference type="InterPro" id="IPR053007">
    <property type="entry name" value="CYP450_monoxygenase_sec-met"/>
</dbReference>
<feature type="transmembrane region" description="Helical" evidence="1">
    <location>
        <begin position="80"/>
        <end position="100"/>
    </location>
</feature>
<evidence type="ECO:0000256" key="1">
    <source>
        <dbReference type="SAM" id="Phobius"/>
    </source>
</evidence>
<feature type="non-terminal residue" evidence="2">
    <location>
        <position position="1"/>
    </location>
</feature>
<evidence type="ECO:0000313" key="2">
    <source>
        <dbReference type="EMBL" id="KAF2639263.1"/>
    </source>
</evidence>
<dbReference type="InterPro" id="IPR036396">
    <property type="entry name" value="Cyt_P450_sf"/>
</dbReference>
<keyword evidence="1" id="KW-0812">Transmembrane</keyword>
<dbReference type="OrthoDB" id="1470350at2759"/>
<reference evidence="2" key="1">
    <citation type="journal article" date="2020" name="Stud. Mycol.">
        <title>101 Dothideomycetes genomes: a test case for predicting lifestyles and emergence of pathogens.</title>
        <authorList>
            <person name="Haridas S."/>
            <person name="Albert R."/>
            <person name="Binder M."/>
            <person name="Bloem J."/>
            <person name="Labutti K."/>
            <person name="Salamov A."/>
            <person name="Andreopoulos B."/>
            <person name="Baker S."/>
            <person name="Barry K."/>
            <person name="Bills G."/>
            <person name="Bluhm B."/>
            <person name="Cannon C."/>
            <person name="Castanera R."/>
            <person name="Culley D."/>
            <person name="Daum C."/>
            <person name="Ezra D."/>
            <person name="Gonzalez J."/>
            <person name="Henrissat B."/>
            <person name="Kuo A."/>
            <person name="Liang C."/>
            <person name="Lipzen A."/>
            <person name="Lutzoni F."/>
            <person name="Magnuson J."/>
            <person name="Mondo S."/>
            <person name="Nolan M."/>
            <person name="Ohm R."/>
            <person name="Pangilinan J."/>
            <person name="Park H.-J."/>
            <person name="Ramirez L."/>
            <person name="Alfaro M."/>
            <person name="Sun H."/>
            <person name="Tritt A."/>
            <person name="Yoshinaga Y."/>
            <person name="Zwiers L.-H."/>
            <person name="Turgeon B."/>
            <person name="Goodwin S."/>
            <person name="Spatafora J."/>
            <person name="Crous P."/>
            <person name="Grigoriev I."/>
        </authorList>
    </citation>
    <scope>NUCLEOTIDE SEQUENCE</scope>
    <source>
        <strain evidence="2">CBS 473.64</strain>
    </source>
</reference>
<evidence type="ECO:0008006" key="4">
    <source>
        <dbReference type="Google" id="ProtNLM"/>
    </source>
</evidence>
<dbReference type="GO" id="GO:0016705">
    <property type="term" value="F:oxidoreductase activity, acting on paired donors, with incorporation or reduction of molecular oxygen"/>
    <property type="evidence" value="ECO:0007669"/>
    <property type="project" value="InterPro"/>
</dbReference>
<keyword evidence="1" id="KW-0472">Membrane</keyword>
<proteinExistence type="predicted"/>
<dbReference type="Proteomes" id="UP000799753">
    <property type="component" value="Unassembled WGS sequence"/>
</dbReference>
<dbReference type="AlphaFoldDB" id="A0A6A6RXV6"/>
<dbReference type="Gene3D" id="1.10.630.10">
    <property type="entry name" value="Cytochrome P450"/>
    <property type="match status" value="1"/>
</dbReference>
<keyword evidence="3" id="KW-1185">Reference proteome</keyword>
<accession>A0A6A6RXV6</accession>